<gene>
    <name evidence="2" type="ORF">HIJ39_18155</name>
</gene>
<dbReference type="Pfam" id="PF20472">
    <property type="entry name" value="PDDEXK_11"/>
    <property type="match status" value="1"/>
</dbReference>
<dbReference type="InterPro" id="IPR046821">
    <property type="entry name" value="PDDEXK_11"/>
</dbReference>
<name>A0A7Y0Q3H5_9FIRM</name>
<keyword evidence="3" id="KW-1185">Reference proteome</keyword>
<feature type="domain" description="PD-(D/E)XK nuclease" evidence="1">
    <location>
        <begin position="11"/>
        <end position="155"/>
    </location>
</feature>
<dbReference type="AlphaFoldDB" id="A0A7Y0Q3H5"/>
<proteinExistence type="predicted"/>
<comment type="caution">
    <text evidence="2">The sequence shown here is derived from an EMBL/GenBank/DDBJ whole genome shotgun (WGS) entry which is preliminary data.</text>
</comment>
<evidence type="ECO:0000313" key="3">
    <source>
        <dbReference type="Proteomes" id="UP000533476"/>
    </source>
</evidence>
<protein>
    <recommendedName>
        <fullName evidence="1">PD-(D/E)XK nuclease domain-containing protein</fullName>
    </recommendedName>
</protein>
<dbReference type="EMBL" id="JABBVZ010000095">
    <property type="protein sequence ID" value="NMP24258.1"/>
    <property type="molecule type" value="Genomic_DNA"/>
</dbReference>
<dbReference type="Proteomes" id="UP000533476">
    <property type="component" value="Unassembled WGS sequence"/>
</dbReference>
<organism evidence="2 3">
    <name type="scientific">Sulfobacillus harzensis</name>
    <dbReference type="NCBI Taxonomy" id="2729629"/>
    <lineage>
        <taxon>Bacteria</taxon>
        <taxon>Bacillati</taxon>
        <taxon>Bacillota</taxon>
        <taxon>Clostridia</taxon>
        <taxon>Eubacteriales</taxon>
        <taxon>Clostridiales Family XVII. Incertae Sedis</taxon>
        <taxon>Sulfobacillus</taxon>
    </lineage>
</organism>
<reference evidence="2 3" key="1">
    <citation type="submission" date="2020-04" db="EMBL/GenBank/DDBJ databases">
        <authorList>
            <person name="Zhang R."/>
            <person name="Schippers A."/>
        </authorList>
    </citation>
    <scope>NUCLEOTIDE SEQUENCE [LARGE SCALE GENOMIC DNA]</scope>
    <source>
        <strain evidence="2 3">DSM 109850</strain>
    </source>
</reference>
<evidence type="ECO:0000259" key="1">
    <source>
        <dbReference type="Pfam" id="PF20472"/>
    </source>
</evidence>
<evidence type="ECO:0000313" key="2">
    <source>
        <dbReference type="EMBL" id="NMP24258.1"/>
    </source>
</evidence>
<sequence length="156" mass="17002">MASVPPSAGQRANQSGNKLEALVSTVLTQSGYVEVPRAAFLTALELKRFARQWPIGPGIYGTPMKVDFAVMGIPSLPNGSIIEVKWQSVSGSVDEKLPYLALNIDQRFPFPTIVVIDGGGWKRGAIAWLKGRVPYVGNLFAVYSMSEFIDWSNQSL</sequence>
<dbReference type="RefSeq" id="WP_169102211.1">
    <property type="nucleotide sequence ID" value="NZ_JABBVZ010000095.1"/>
</dbReference>
<accession>A0A7Y0Q3H5</accession>